<dbReference type="SMART" id="SM00858">
    <property type="entry name" value="SAF"/>
    <property type="match status" value="1"/>
</dbReference>
<dbReference type="EMBL" id="CP032485">
    <property type="protein sequence ID" value="QDH24770.1"/>
    <property type="molecule type" value="Genomic_DNA"/>
</dbReference>
<protein>
    <submittedName>
        <fullName evidence="5">Flagella basal body P-ring formation protein FlgA</fullName>
    </submittedName>
</protein>
<dbReference type="Proteomes" id="UP000317214">
    <property type="component" value="Chromosome"/>
</dbReference>
<dbReference type="GO" id="GO:0044780">
    <property type="term" value="P:bacterial-type flagellum assembly"/>
    <property type="evidence" value="ECO:0007669"/>
    <property type="project" value="InterPro"/>
</dbReference>
<keyword evidence="5" id="KW-0966">Cell projection</keyword>
<sequence length="316" mass="33002">MGILGMSHSLAATLRPSVELDHARVRLSDLFAGLAPGQDVEIGDAPAFGDHYTVGGEQLTAIAAQFAVDWPGASPLVSVTLTRKARWITEDDVLPLVKQALILPDQAEVDLTLENFKAVAVPSQDQGGVVLVRVEHPGGGGHFTARFRVPNHEGGLGTFFTVTGNVQANIPTIILKKTVKPGQVIMPEDVTTGLSPVGSVPEDALSSGQEAIGLVTRYAAKAGTVLGASQLVRPQLVHRGSPVVVTYHGPNVSLTVSGTVLEAGGRGDTVHVYNMSSKMILTGKVVGQSSVDVLDGVAPLVVGTRIRETLNNLPTL</sequence>
<dbReference type="PANTHER" id="PTHR36307:SF1">
    <property type="entry name" value="FLAGELLA BASAL BODY P-RING FORMATION PROTEIN FLGA"/>
    <property type="match status" value="1"/>
</dbReference>
<evidence type="ECO:0000256" key="2">
    <source>
        <dbReference type="ARBA" id="ARBA00022729"/>
    </source>
</evidence>
<dbReference type="AlphaFoldDB" id="A0A4Y6V7W2"/>
<dbReference type="InterPro" id="IPR039246">
    <property type="entry name" value="Flagellar_FlgA"/>
</dbReference>
<dbReference type="KEGG" id="ntn:D5366_05490"/>
<evidence type="ECO:0000256" key="3">
    <source>
        <dbReference type="ARBA" id="ARBA00022764"/>
    </source>
</evidence>
<dbReference type="CDD" id="cd11614">
    <property type="entry name" value="SAF_CpaB_FlgA_like"/>
    <property type="match status" value="1"/>
</dbReference>
<keyword evidence="3" id="KW-0574">Periplasm</keyword>
<comment type="subcellular location">
    <subcellularLocation>
        <location evidence="1">Periplasm</location>
    </subcellularLocation>
</comment>
<keyword evidence="6" id="KW-1185">Reference proteome</keyword>
<reference evidence="5 6" key="1">
    <citation type="submission" date="2018-09" db="EMBL/GenBank/DDBJ databases">
        <title>The complete genome sequence of Neokomagataea tanensis NBRC 106556(T).</title>
        <authorList>
            <person name="Chua K.-O."/>
            <person name="See-Too W.-S."/>
            <person name="Hong K.-W."/>
            <person name="Yin W.-F."/>
            <person name="Chan K.-G."/>
        </authorList>
    </citation>
    <scope>NUCLEOTIDE SEQUENCE [LARGE SCALE GENOMIC DNA]</scope>
    <source>
        <strain evidence="6">AH13 \ NBRC 106556</strain>
    </source>
</reference>
<organism evidence="5 6">
    <name type="scientific">Neokomagataea tanensis</name>
    <dbReference type="NCBI Taxonomy" id="661191"/>
    <lineage>
        <taxon>Bacteria</taxon>
        <taxon>Pseudomonadati</taxon>
        <taxon>Pseudomonadota</taxon>
        <taxon>Alphaproteobacteria</taxon>
        <taxon>Acetobacterales</taxon>
        <taxon>Acetobacteraceae</taxon>
        <taxon>Neokomagataea</taxon>
    </lineage>
</organism>
<proteinExistence type="predicted"/>
<evidence type="ECO:0000313" key="5">
    <source>
        <dbReference type="EMBL" id="QDH24770.1"/>
    </source>
</evidence>
<dbReference type="GO" id="GO:0042597">
    <property type="term" value="C:periplasmic space"/>
    <property type="evidence" value="ECO:0007669"/>
    <property type="project" value="UniProtKB-SubCell"/>
</dbReference>
<keyword evidence="2" id="KW-0732">Signal</keyword>
<dbReference type="Gene3D" id="3.90.1210.10">
    <property type="entry name" value="Antifreeze-like/N-acetylneuraminic acid synthase C-terminal domain"/>
    <property type="match status" value="1"/>
</dbReference>
<evidence type="ECO:0000313" key="6">
    <source>
        <dbReference type="Proteomes" id="UP000317214"/>
    </source>
</evidence>
<name>A0A4Y6V7W2_9PROT</name>
<dbReference type="OrthoDB" id="7727421at2"/>
<dbReference type="Gene3D" id="2.30.30.760">
    <property type="match status" value="1"/>
</dbReference>
<accession>A0A4Y6V7W2</accession>
<evidence type="ECO:0000259" key="4">
    <source>
        <dbReference type="SMART" id="SM00858"/>
    </source>
</evidence>
<dbReference type="InterPro" id="IPR013974">
    <property type="entry name" value="SAF"/>
</dbReference>
<dbReference type="Pfam" id="PF13144">
    <property type="entry name" value="ChapFlgA"/>
    <property type="match status" value="1"/>
</dbReference>
<gene>
    <name evidence="5" type="primary">flgA</name>
    <name evidence="5" type="ORF">D5366_05490</name>
</gene>
<evidence type="ECO:0000256" key="1">
    <source>
        <dbReference type="ARBA" id="ARBA00004418"/>
    </source>
</evidence>
<dbReference type="InterPro" id="IPR017585">
    <property type="entry name" value="SAF_FlgA"/>
</dbReference>
<keyword evidence="5" id="KW-0282">Flagellum</keyword>
<dbReference type="PANTHER" id="PTHR36307">
    <property type="entry name" value="FLAGELLA BASAL BODY P-RING FORMATION PROTEIN FLGA"/>
    <property type="match status" value="1"/>
</dbReference>
<keyword evidence="5" id="KW-0969">Cilium</keyword>
<feature type="domain" description="SAF" evidence="4">
    <location>
        <begin position="170"/>
        <end position="232"/>
    </location>
</feature>
<dbReference type="NCBIfam" id="TIGR03170">
    <property type="entry name" value="flgA_cterm"/>
    <property type="match status" value="1"/>
</dbReference>